<dbReference type="GO" id="GO:0016226">
    <property type="term" value="P:iron-sulfur cluster assembly"/>
    <property type="evidence" value="ECO:0007669"/>
    <property type="project" value="TreeGrafter"/>
</dbReference>
<evidence type="ECO:0000259" key="2">
    <source>
        <dbReference type="Pfam" id="PF25455"/>
    </source>
</evidence>
<dbReference type="InterPro" id="IPR045179">
    <property type="entry name" value="YgfZ/GcvT"/>
</dbReference>
<gene>
    <name evidence="3" type="ORF">C7450_108182</name>
</gene>
<feature type="domain" description="CAF17 C-terminal" evidence="2">
    <location>
        <begin position="205"/>
        <end position="277"/>
    </location>
</feature>
<dbReference type="NCBIfam" id="TIGR03317">
    <property type="entry name" value="ygfZ_signature"/>
    <property type="match status" value="1"/>
</dbReference>
<accession>A0A2V3UDB2</accession>
<evidence type="ECO:0000313" key="3">
    <source>
        <dbReference type="EMBL" id="PXW56432.1"/>
    </source>
</evidence>
<comment type="caution">
    <text evidence="3">The sequence shown here is derived from an EMBL/GenBank/DDBJ whole genome shotgun (WGS) entry which is preliminary data.</text>
</comment>
<dbReference type="AlphaFoldDB" id="A0A2V3UDB2"/>
<dbReference type="OrthoDB" id="9796287at2"/>
<dbReference type="Proteomes" id="UP000248021">
    <property type="component" value="Unassembled WGS sequence"/>
</dbReference>
<name>A0A2V3UDB2_9HYPH</name>
<dbReference type="PANTHER" id="PTHR22602:SF0">
    <property type="entry name" value="TRANSFERASE CAF17, MITOCHONDRIAL-RELATED"/>
    <property type="match status" value="1"/>
</dbReference>
<dbReference type="RefSeq" id="WP_110376174.1">
    <property type="nucleotide sequence ID" value="NZ_JAHBRY010000001.1"/>
</dbReference>
<dbReference type="InterPro" id="IPR017703">
    <property type="entry name" value="YgfZ/GCV_T_CS"/>
</dbReference>
<dbReference type="Pfam" id="PF25455">
    <property type="entry name" value="Beta-barrel_CAF17_C"/>
    <property type="match status" value="1"/>
</dbReference>
<evidence type="ECO:0000313" key="4">
    <source>
        <dbReference type="Proteomes" id="UP000248021"/>
    </source>
</evidence>
<organism evidence="3 4">
    <name type="scientific">Chelatococcus asaccharovorans</name>
    <dbReference type="NCBI Taxonomy" id="28210"/>
    <lineage>
        <taxon>Bacteria</taxon>
        <taxon>Pseudomonadati</taxon>
        <taxon>Pseudomonadota</taxon>
        <taxon>Alphaproteobacteria</taxon>
        <taxon>Hyphomicrobiales</taxon>
        <taxon>Chelatococcaceae</taxon>
        <taxon>Chelatococcus</taxon>
    </lineage>
</organism>
<dbReference type="PANTHER" id="PTHR22602">
    <property type="entry name" value="TRANSFERASE CAF17, MITOCHONDRIAL-RELATED"/>
    <property type="match status" value="1"/>
</dbReference>
<proteinExistence type="predicted"/>
<sequence length="292" mass="30612">MPSAFLADRGVIRISGTDVLDFLQNILTCRLDDLQPGAGRLGALLSPQGKILFDGLFVPAPEGGFLVDTAQAFLPDFLKRLTFYKLRSKVTLEDLSATLAVAAGWDDAQEPKGTLLAYDDTRAPGLGRRFIGERAAFATAGLLDAAAYHAHRIALGVPEGGKDFSYGDAFPHETMMDQMGGVVFDKGCYIGQEVVSRMHHRGTARTRIVVASFADGEAPAAGTAVEAGGKLVGQLGSHAGPTALAMLRLDRVVDAQAAGLPLLADGRPLTAALPGYASFSFPATVATESPTP</sequence>
<keyword evidence="4" id="KW-1185">Reference proteome</keyword>
<dbReference type="InterPro" id="IPR057460">
    <property type="entry name" value="CAF17_C"/>
</dbReference>
<protein>
    <recommendedName>
        <fullName evidence="2">CAF17 C-terminal domain-containing protein</fullName>
    </recommendedName>
</protein>
<dbReference type="SUPFAM" id="SSF103025">
    <property type="entry name" value="Folate-binding domain"/>
    <property type="match status" value="1"/>
</dbReference>
<dbReference type="Gene3D" id="3.30.1360.120">
    <property type="entry name" value="Probable tRNA modification gtpase trme, domain 1"/>
    <property type="match status" value="2"/>
</dbReference>
<reference evidence="3 4" key="1">
    <citation type="submission" date="2018-05" db="EMBL/GenBank/DDBJ databases">
        <title>Genomic Encyclopedia of Type Strains, Phase IV (KMG-IV): sequencing the most valuable type-strain genomes for metagenomic binning, comparative biology and taxonomic classification.</title>
        <authorList>
            <person name="Goeker M."/>
        </authorList>
    </citation>
    <scope>NUCLEOTIDE SEQUENCE [LARGE SCALE GENOMIC DNA]</scope>
    <source>
        <strain evidence="3 4">DSM 6462</strain>
    </source>
</reference>
<dbReference type="EMBL" id="QJJK01000008">
    <property type="protein sequence ID" value="PXW56432.1"/>
    <property type="molecule type" value="Genomic_DNA"/>
</dbReference>
<evidence type="ECO:0000256" key="1">
    <source>
        <dbReference type="ARBA" id="ARBA00022946"/>
    </source>
</evidence>
<dbReference type="InterPro" id="IPR027266">
    <property type="entry name" value="TrmE/GcvT-like"/>
</dbReference>
<keyword evidence="1" id="KW-0809">Transit peptide</keyword>